<gene>
    <name evidence="6" type="ORF">SCA03_23140</name>
</gene>
<name>A0A4Y3QYV7_STRCI</name>
<evidence type="ECO:0000313" key="7">
    <source>
        <dbReference type="Proteomes" id="UP000319210"/>
    </source>
</evidence>
<keyword evidence="2" id="KW-0238">DNA-binding</keyword>
<dbReference type="PANTHER" id="PTHR43537:SF5">
    <property type="entry name" value="UXU OPERON TRANSCRIPTIONAL REGULATOR"/>
    <property type="match status" value="1"/>
</dbReference>
<dbReference type="InterPro" id="IPR036388">
    <property type="entry name" value="WH-like_DNA-bd_sf"/>
</dbReference>
<evidence type="ECO:0000256" key="4">
    <source>
        <dbReference type="SAM" id="MobiDB-lite"/>
    </source>
</evidence>
<dbReference type="InterPro" id="IPR011711">
    <property type="entry name" value="GntR_C"/>
</dbReference>
<sequence>MARSSVFEDVQARIRQLILDRGLAPGSPLPTEGELMELLDVSRVSLREALKGLQSLHVVEIRHGSGTFVGSLSLQPLIEGLAFRAAVRHRNGEAGLYELMRVREALESGIIDGVAASLPEEDLAALRDVLATMEQEAAQGEIARATDRAFHAALYRALDNHLLSEVLDAFWAAMEQVRGDAGDGHQDAAETLAQHREIVEALAAGDGPRATAAMHTHFDGIRHRLTPDGPAAPDTPEAPSASDDD</sequence>
<dbReference type="AlphaFoldDB" id="A0A4Y3QYV7"/>
<dbReference type="SMART" id="SM00895">
    <property type="entry name" value="FCD"/>
    <property type="match status" value="1"/>
</dbReference>
<evidence type="ECO:0000313" key="6">
    <source>
        <dbReference type="EMBL" id="GEB49763.1"/>
    </source>
</evidence>
<accession>A0A4Y3QYV7</accession>
<dbReference type="Pfam" id="PF07729">
    <property type="entry name" value="FCD"/>
    <property type="match status" value="1"/>
</dbReference>
<dbReference type="InterPro" id="IPR036390">
    <property type="entry name" value="WH_DNA-bd_sf"/>
</dbReference>
<comment type="caution">
    <text evidence="6">The sequence shown here is derived from an EMBL/GenBank/DDBJ whole genome shotgun (WGS) entry which is preliminary data.</text>
</comment>
<proteinExistence type="predicted"/>
<dbReference type="Proteomes" id="UP000319210">
    <property type="component" value="Unassembled WGS sequence"/>
</dbReference>
<evidence type="ECO:0000256" key="1">
    <source>
        <dbReference type="ARBA" id="ARBA00023015"/>
    </source>
</evidence>
<protein>
    <submittedName>
        <fullName evidence="6">Transcriptional regulator</fullName>
    </submittedName>
</protein>
<dbReference type="PANTHER" id="PTHR43537">
    <property type="entry name" value="TRANSCRIPTIONAL REGULATOR, GNTR FAMILY"/>
    <property type="match status" value="1"/>
</dbReference>
<dbReference type="PROSITE" id="PS50949">
    <property type="entry name" value="HTH_GNTR"/>
    <property type="match status" value="1"/>
</dbReference>
<keyword evidence="7" id="KW-1185">Reference proteome</keyword>
<dbReference type="SUPFAM" id="SSF48008">
    <property type="entry name" value="GntR ligand-binding domain-like"/>
    <property type="match status" value="1"/>
</dbReference>
<keyword evidence="1" id="KW-0805">Transcription regulation</keyword>
<dbReference type="SMART" id="SM00345">
    <property type="entry name" value="HTH_GNTR"/>
    <property type="match status" value="1"/>
</dbReference>
<dbReference type="Gene3D" id="1.10.10.10">
    <property type="entry name" value="Winged helix-like DNA-binding domain superfamily/Winged helix DNA-binding domain"/>
    <property type="match status" value="1"/>
</dbReference>
<dbReference type="SUPFAM" id="SSF46785">
    <property type="entry name" value="Winged helix' DNA-binding domain"/>
    <property type="match status" value="1"/>
</dbReference>
<keyword evidence="3" id="KW-0804">Transcription</keyword>
<dbReference type="PRINTS" id="PR00035">
    <property type="entry name" value="HTHGNTR"/>
</dbReference>
<dbReference type="EMBL" id="BJMM01000009">
    <property type="protein sequence ID" value="GEB49763.1"/>
    <property type="molecule type" value="Genomic_DNA"/>
</dbReference>
<dbReference type="InterPro" id="IPR000524">
    <property type="entry name" value="Tscrpt_reg_HTH_GntR"/>
</dbReference>
<dbReference type="OrthoDB" id="7989071at2"/>
<dbReference type="Pfam" id="PF00392">
    <property type="entry name" value="GntR"/>
    <property type="match status" value="1"/>
</dbReference>
<dbReference type="CDD" id="cd07377">
    <property type="entry name" value="WHTH_GntR"/>
    <property type="match status" value="1"/>
</dbReference>
<evidence type="ECO:0000256" key="3">
    <source>
        <dbReference type="ARBA" id="ARBA00023163"/>
    </source>
</evidence>
<organism evidence="6 7">
    <name type="scientific">Streptomyces cacaoi</name>
    <dbReference type="NCBI Taxonomy" id="1898"/>
    <lineage>
        <taxon>Bacteria</taxon>
        <taxon>Bacillati</taxon>
        <taxon>Actinomycetota</taxon>
        <taxon>Actinomycetes</taxon>
        <taxon>Kitasatosporales</taxon>
        <taxon>Streptomycetaceae</taxon>
        <taxon>Streptomyces</taxon>
    </lineage>
</organism>
<dbReference type="Gene3D" id="1.20.120.530">
    <property type="entry name" value="GntR ligand-binding domain-like"/>
    <property type="match status" value="1"/>
</dbReference>
<dbReference type="InterPro" id="IPR008920">
    <property type="entry name" value="TF_FadR/GntR_C"/>
</dbReference>
<dbReference type="RefSeq" id="WP_141275348.1">
    <property type="nucleotide sequence ID" value="NZ_BJMM01000009.1"/>
</dbReference>
<reference evidence="6 7" key="1">
    <citation type="submission" date="2019-06" db="EMBL/GenBank/DDBJ databases">
        <title>Whole genome shotgun sequence of Streptomyces cacaoi subsp. cacaoi NBRC 12748.</title>
        <authorList>
            <person name="Hosoyama A."/>
            <person name="Uohara A."/>
            <person name="Ohji S."/>
            <person name="Ichikawa N."/>
        </authorList>
    </citation>
    <scope>NUCLEOTIDE SEQUENCE [LARGE SCALE GENOMIC DNA]</scope>
    <source>
        <strain evidence="6 7">NBRC 12748</strain>
    </source>
</reference>
<evidence type="ECO:0000256" key="2">
    <source>
        <dbReference type="ARBA" id="ARBA00023125"/>
    </source>
</evidence>
<dbReference type="GO" id="GO:0003677">
    <property type="term" value="F:DNA binding"/>
    <property type="evidence" value="ECO:0007669"/>
    <property type="project" value="UniProtKB-KW"/>
</dbReference>
<feature type="domain" description="HTH gntR-type" evidence="5">
    <location>
        <begin position="4"/>
        <end position="72"/>
    </location>
</feature>
<feature type="region of interest" description="Disordered" evidence="4">
    <location>
        <begin position="221"/>
        <end position="245"/>
    </location>
</feature>
<evidence type="ECO:0000259" key="5">
    <source>
        <dbReference type="PROSITE" id="PS50949"/>
    </source>
</evidence>
<dbReference type="GO" id="GO:0003700">
    <property type="term" value="F:DNA-binding transcription factor activity"/>
    <property type="evidence" value="ECO:0007669"/>
    <property type="project" value="InterPro"/>
</dbReference>